<dbReference type="NCBIfam" id="NF004197">
    <property type="entry name" value="PRK05653.1-1"/>
    <property type="match status" value="1"/>
</dbReference>
<dbReference type="PRINTS" id="PR00081">
    <property type="entry name" value="GDHRDH"/>
</dbReference>
<feature type="active site" description="Proton acceptor" evidence="12">
    <location>
        <position position="154"/>
    </location>
</feature>
<evidence type="ECO:0000313" key="16">
    <source>
        <dbReference type="EMBL" id="KNZ69602.1"/>
    </source>
</evidence>
<evidence type="ECO:0000256" key="2">
    <source>
        <dbReference type="ARBA" id="ARBA00005194"/>
    </source>
</evidence>
<dbReference type="PANTHER" id="PTHR42879:SF2">
    <property type="entry name" value="3-OXOACYL-[ACYL-CARRIER-PROTEIN] REDUCTASE FABG"/>
    <property type="match status" value="1"/>
</dbReference>
<dbReference type="AlphaFoldDB" id="A0A0L6W1Z3"/>
<dbReference type="InterPro" id="IPR057326">
    <property type="entry name" value="KR_dom"/>
</dbReference>
<organism evidence="16 17">
    <name type="scientific">Thermincola ferriacetica</name>
    <dbReference type="NCBI Taxonomy" id="281456"/>
    <lineage>
        <taxon>Bacteria</taxon>
        <taxon>Bacillati</taxon>
        <taxon>Bacillota</taxon>
        <taxon>Clostridia</taxon>
        <taxon>Eubacteriales</taxon>
        <taxon>Thermincolaceae</taxon>
        <taxon>Thermincola</taxon>
    </lineage>
</organism>
<evidence type="ECO:0000256" key="1">
    <source>
        <dbReference type="ARBA" id="ARBA00002607"/>
    </source>
</evidence>
<dbReference type="GO" id="GO:0051287">
    <property type="term" value="F:NAD binding"/>
    <property type="evidence" value="ECO:0007669"/>
    <property type="project" value="UniProtKB-UniRule"/>
</dbReference>
<evidence type="ECO:0000259" key="15">
    <source>
        <dbReference type="SMART" id="SM00822"/>
    </source>
</evidence>
<dbReference type="NCBIfam" id="NF009466">
    <property type="entry name" value="PRK12826.1-2"/>
    <property type="match status" value="1"/>
</dbReference>
<dbReference type="PROSITE" id="PS00061">
    <property type="entry name" value="ADH_SHORT"/>
    <property type="match status" value="1"/>
</dbReference>
<feature type="binding site" evidence="13">
    <location>
        <begin position="62"/>
        <end position="63"/>
    </location>
    <ligand>
        <name>NADP(+)</name>
        <dbReference type="ChEBI" id="CHEBI:58349"/>
    </ligand>
</feature>
<evidence type="ECO:0000256" key="9">
    <source>
        <dbReference type="ARBA" id="ARBA00023160"/>
    </source>
</evidence>
<dbReference type="PANTHER" id="PTHR42879">
    <property type="entry name" value="3-OXOACYL-(ACYL-CARRIER-PROTEIN) REDUCTASE"/>
    <property type="match status" value="1"/>
</dbReference>
<feature type="binding site" evidence="13">
    <location>
        <position position="89"/>
    </location>
    <ligand>
        <name>NADP(+)</name>
        <dbReference type="ChEBI" id="CHEBI:58349"/>
    </ligand>
</feature>
<feature type="binding site" evidence="13">
    <location>
        <position position="187"/>
    </location>
    <ligand>
        <name>NADP(+)</name>
        <dbReference type="ChEBI" id="CHEBI:58349"/>
    </ligand>
</feature>
<dbReference type="FunFam" id="3.40.50.720:FF:000037">
    <property type="entry name" value="3-oxoacyl-[acyl-carrier-protein] reductase FabG"/>
    <property type="match status" value="1"/>
</dbReference>
<dbReference type="NCBIfam" id="TIGR01830">
    <property type="entry name" value="3oxo_ACP_reduc"/>
    <property type="match status" value="1"/>
</dbReference>
<evidence type="ECO:0000256" key="10">
    <source>
        <dbReference type="ARBA" id="ARBA00023221"/>
    </source>
</evidence>
<feature type="domain" description="Ketoreductase" evidence="15">
    <location>
        <begin position="6"/>
        <end position="185"/>
    </location>
</feature>
<dbReference type="UniPathway" id="UPA00094"/>
<dbReference type="NCBIfam" id="NF004198">
    <property type="entry name" value="PRK05653.1-3"/>
    <property type="match status" value="1"/>
</dbReference>
<feature type="binding site" evidence="13">
    <location>
        <begin position="12"/>
        <end position="15"/>
    </location>
    <ligand>
        <name>NADP(+)</name>
        <dbReference type="ChEBI" id="CHEBI:58349"/>
    </ligand>
</feature>
<dbReference type="InterPro" id="IPR036291">
    <property type="entry name" value="NAD(P)-bd_dom_sf"/>
</dbReference>
<name>A0A0L6W1Z3_9FIRM</name>
<keyword evidence="9 14" id="KW-0275">Fatty acid biosynthesis</keyword>
<dbReference type="InterPro" id="IPR011284">
    <property type="entry name" value="3oxo_ACP_reduc"/>
</dbReference>
<feature type="binding site" evidence="13">
    <location>
        <begin position="154"/>
        <end position="158"/>
    </location>
    <ligand>
        <name>NADP(+)</name>
        <dbReference type="ChEBI" id="CHEBI:58349"/>
    </ligand>
</feature>
<proteinExistence type="inferred from homology"/>
<dbReference type="InterPro" id="IPR050259">
    <property type="entry name" value="SDR"/>
</dbReference>
<dbReference type="InterPro" id="IPR002347">
    <property type="entry name" value="SDR_fam"/>
</dbReference>
<evidence type="ECO:0000256" key="14">
    <source>
        <dbReference type="RuleBase" id="RU366074"/>
    </source>
</evidence>
<dbReference type="GO" id="GO:0008202">
    <property type="term" value="P:steroid metabolic process"/>
    <property type="evidence" value="ECO:0007669"/>
    <property type="project" value="UniProtKB-KW"/>
</dbReference>
<gene>
    <name evidence="16" type="ORF">Tfer_1622</name>
</gene>
<evidence type="ECO:0000313" key="17">
    <source>
        <dbReference type="Proteomes" id="UP000037175"/>
    </source>
</evidence>
<comment type="function">
    <text evidence="1 14">Catalyzes the NADPH-dependent reduction of beta-ketoacyl-ACP substrates to beta-hydroxyacyl-ACP products, the first reductive step in the elongation cycle of fatty acid biosynthesis.</text>
</comment>
<reference evidence="17" key="1">
    <citation type="submission" date="2015-07" db="EMBL/GenBank/DDBJ databases">
        <title>Complete Genome of Thermincola ferriacetica strain Z-0001T.</title>
        <authorList>
            <person name="Lusk B."/>
            <person name="Badalamenti J.P."/>
            <person name="Parameswaran P."/>
            <person name="Bond D.R."/>
            <person name="Torres C.I."/>
        </authorList>
    </citation>
    <scope>NUCLEOTIDE SEQUENCE [LARGE SCALE GENOMIC DNA]</scope>
    <source>
        <strain evidence="17">Z-0001</strain>
    </source>
</reference>
<keyword evidence="5 14" id="KW-0276">Fatty acid metabolism</keyword>
<protein>
    <recommendedName>
        <fullName evidence="14">3-oxoacyl-[acyl-carrier-protein] reductase</fullName>
        <ecNumber evidence="14">1.1.1.100</ecNumber>
    </recommendedName>
</protein>
<comment type="catalytic activity">
    <reaction evidence="11 14">
        <text>a (3R)-hydroxyacyl-[ACP] + NADP(+) = a 3-oxoacyl-[ACP] + NADPH + H(+)</text>
        <dbReference type="Rhea" id="RHEA:17397"/>
        <dbReference type="Rhea" id="RHEA-COMP:9916"/>
        <dbReference type="Rhea" id="RHEA-COMP:9945"/>
        <dbReference type="ChEBI" id="CHEBI:15378"/>
        <dbReference type="ChEBI" id="CHEBI:57783"/>
        <dbReference type="ChEBI" id="CHEBI:58349"/>
        <dbReference type="ChEBI" id="CHEBI:78776"/>
        <dbReference type="ChEBI" id="CHEBI:78827"/>
        <dbReference type="EC" id="1.1.1.100"/>
    </reaction>
</comment>
<keyword evidence="4 14" id="KW-0444">Lipid biosynthesis</keyword>
<evidence type="ECO:0000256" key="6">
    <source>
        <dbReference type="ARBA" id="ARBA00022857"/>
    </source>
</evidence>
<dbReference type="NCBIfam" id="NF005559">
    <property type="entry name" value="PRK07231.1"/>
    <property type="match status" value="1"/>
</dbReference>
<dbReference type="Pfam" id="PF13561">
    <property type="entry name" value="adh_short_C2"/>
    <property type="match status" value="1"/>
</dbReference>
<dbReference type="EMBL" id="LGTE01000010">
    <property type="protein sequence ID" value="KNZ69602.1"/>
    <property type="molecule type" value="Genomic_DNA"/>
</dbReference>
<keyword evidence="6 13" id="KW-0521">NADP</keyword>
<comment type="pathway">
    <text evidence="2 14">Lipid metabolism; fatty acid biosynthesis.</text>
</comment>
<evidence type="ECO:0000256" key="4">
    <source>
        <dbReference type="ARBA" id="ARBA00022516"/>
    </source>
</evidence>
<sequence>MVLRDKIAIVTGGSRGIGKAICEALARQGARVVIFDVNAAELQNCVTELKAAGFDAEGYEVNVAQADKVEEAVAGVIDNLGRIDILVNNAGITRDTLLMRMKEEDWDAVLAVNLKGVFNCTKAVSRPMMKQRGGVIINISSVVGLMGNAGQANYAASKAGIIGFTKSVARELASRGVRANAIAPGFIVTQMTDVLSDEIKGELQKQIPLGRLGQPEDVANLVVFLASDNASYITGQTIAVDGGMVMH</sequence>
<comment type="subunit">
    <text evidence="14">Homotetramer.</text>
</comment>
<evidence type="ECO:0000256" key="13">
    <source>
        <dbReference type="PIRSR" id="PIRSR611284-2"/>
    </source>
</evidence>
<dbReference type="Gene3D" id="3.40.50.720">
    <property type="entry name" value="NAD(P)-binding Rossmann-like Domain"/>
    <property type="match status" value="1"/>
</dbReference>
<dbReference type="SMART" id="SM00822">
    <property type="entry name" value="PKS_KR"/>
    <property type="match status" value="1"/>
</dbReference>
<dbReference type="InterPro" id="IPR020904">
    <property type="entry name" value="Sc_DH/Rdtase_CS"/>
</dbReference>
<dbReference type="EC" id="1.1.1.100" evidence="14"/>
<accession>A0A0L6W1Z3</accession>
<dbReference type="RefSeq" id="WP_052217842.1">
    <property type="nucleotide sequence ID" value="NZ_LGTE01000010.1"/>
</dbReference>
<evidence type="ECO:0000256" key="12">
    <source>
        <dbReference type="PIRSR" id="PIRSR611284-1"/>
    </source>
</evidence>
<dbReference type="GO" id="GO:0004316">
    <property type="term" value="F:3-oxoacyl-[acyl-carrier-protein] reductase (NADPH) activity"/>
    <property type="evidence" value="ECO:0007669"/>
    <property type="project" value="UniProtKB-UniRule"/>
</dbReference>
<dbReference type="Proteomes" id="UP000037175">
    <property type="component" value="Unassembled WGS sequence"/>
</dbReference>
<evidence type="ECO:0000256" key="7">
    <source>
        <dbReference type="ARBA" id="ARBA00023002"/>
    </source>
</evidence>
<dbReference type="PRINTS" id="PR00080">
    <property type="entry name" value="SDRFAMILY"/>
</dbReference>
<evidence type="ECO:0000256" key="11">
    <source>
        <dbReference type="ARBA" id="ARBA00048508"/>
    </source>
</evidence>
<dbReference type="CDD" id="cd05333">
    <property type="entry name" value="BKR_SDR_c"/>
    <property type="match status" value="1"/>
</dbReference>
<evidence type="ECO:0000256" key="5">
    <source>
        <dbReference type="ARBA" id="ARBA00022832"/>
    </source>
</evidence>
<keyword evidence="17" id="KW-1185">Reference proteome</keyword>
<keyword evidence="10" id="KW-0753">Steroid metabolism</keyword>
<keyword evidence="7 14" id="KW-0560">Oxidoreductase</keyword>
<dbReference type="PATRIC" id="fig|281456.6.peg.1731"/>
<dbReference type="GO" id="GO:0006633">
    <property type="term" value="P:fatty acid biosynthetic process"/>
    <property type="evidence" value="ECO:0007669"/>
    <property type="project" value="UniProtKB-UniPathway"/>
</dbReference>
<evidence type="ECO:0000256" key="3">
    <source>
        <dbReference type="ARBA" id="ARBA00006484"/>
    </source>
</evidence>
<comment type="caution">
    <text evidence="16">The sequence shown here is derived from an EMBL/GenBank/DDBJ whole genome shotgun (WGS) entry which is preliminary data.</text>
</comment>
<evidence type="ECO:0000256" key="8">
    <source>
        <dbReference type="ARBA" id="ARBA00023098"/>
    </source>
</evidence>
<keyword evidence="8 14" id="KW-0443">Lipid metabolism</keyword>
<comment type="similarity">
    <text evidence="3 14">Belongs to the short-chain dehydrogenases/reductases (SDR) family.</text>
</comment>
<dbReference type="SUPFAM" id="SSF51735">
    <property type="entry name" value="NAD(P)-binding Rossmann-fold domains"/>
    <property type="match status" value="1"/>
</dbReference>